<dbReference type="PRINTS" id="PR00625">
    <property type="entry name" value="JDOMAIN"/>
</dbReference>
<dbReference type="Proteomes" id="UP000476338">
    <property type="component" value="Unassembled WGS sequence"/>
</dbReference>
<organism evidence="3 4">
    <name type="scientific">Campylobacter portucalensis</name>
    <dbReference type="NCBI Taxonomy" id="2608384"/>
    <lineage>
        <taxon>Bacteria</taxon>
        <taxon>Pseudomonadati</taxon>
        <taxon>Campylobacterota</taxon>
        <taxon>Epsilonproteobacteria</taxon>
        <taxon>Campylobacterales</taxon>
        <taxon>Campylobacteraceae</taxon>
        <taxon>Campylobacter</taxon>
    </lineage>
</organism>
<feature type="domain" description="J" evidence="2">
    <location>
        <begin position="172"/>
        <end position="239"/>
    </location>
</feature>
<reference evidence="3 4" key="1">
    <citation type="submission" date="2019-09" db="EMBL/GenBank/DDBJ databases">
        <authorList>
            <person name="Silva M."/>
            <person name="Pereira G."/>
            <person name="Lopes-Da-Costa L."/>
            <person name="Silva E."/>
        </authorList>
    </citation>
    <scope>NUCLEOTIDE SEQUENCE [LARGE SCALE GENOMIC DNA]</scope>
    <source>
        <strain evidence="3 4">FMV-PI01</strain>
    </source>
</reference>
<gene>
    <name evidence="3" type="ORF">F1B92_05025</name>
</gene>
<proteinExistence type="predicted"/>
<dbReference type="SUPFAM" id="SSF158682">
    <property type="entry name" value="TerB-like"/>
    <property type="match status" value="1"/>
</dbReference>
<dbReference type="PROSITE" id="PS50076">
    <property type="entry name" value="DNAJ_2"/>
    <property type="match status" value="1"/>
</dbReference>
<dbReference type="Pfam" id="PF00226">
    <property type="entry name" value="DnaJ"/>
    <property type="match status" value="1"/>
</dbReference>
<dbReference type="InterPro" id="IPR007791">
    <property type="entry name" value="DjlA_N"/>
</dbReference>
<evidence type="ECO:0000313" key="4">
    <source>
        <dbReference type="Proteomes" id="UP000476338"/>
    </source>
</evidence>
<dbReference type="Gene3D" id="1.10.3680.10">
    <property type="entry name" value="TerB-like"/>
    <property type="match status" value="1"/>
</dbReference>
<dbReference type="Gene3D" id="1.10.287.110">
    <property type="entry name" value="DnaJ domain"/>
    <property type="match status" value="1"/>
</dbReference>
<dbReference type="InterPro" id="IPR001623">
    <property type="entry name" value="DnaJ_domain"/>
</dbReference>
<reference evidence="3 4" key="2">
    <citation type="submission" date="2020-03" db="EMBL/GenBank/DDBJ databases">
        <title>Campylobacter portucalensis sp. nov., a new species of Campylobacter isolated from the reproductive tract of bulls.</title>
        <authorList>
            <person name="Silva M.F."/>
            <person name="Pereira G."/>
            <person name="Carneiro C."/>
            <person name="Hemphill A."/>
            <person name="Mateus L."/>
            <person name="Lopes-Da-Costa L."/>
            <person name="Silva E."/>
        </authorList>
    </citation>
    <scope>NUCLEOTIDE SEQUENCE [LARGE SCALE GENOMIC DNA]</scope>
    <source>
        <strain evidence="3 4">FMV-PI01</strain>
    </source>
</reference>
<evidence type="ECO:0000256" key="1">
    <source>
        <dbReference type="ARBA" id="ARBA00023186"/>
    </source>
</evidence>
<evidence type="ECO:0000259" key="2">
    <source>
        <dbReference type="PROSITE" id="PS50076"/>
    </source>
</evidence>
<sequence>MSYLILFVILGVIFFIIAPKENQKDINQSKINEAKFIVSLVAKVVKSDGIVSKDEAILVGEILDGLVKAKGLLPNQREELKNHFNIQKNSQRSAFSLAFEYKNTFDLNLNYRIDIVYFLLNIAFIDGDLSSFEKQVIIEICDGFDLNDILKNDIFSKFEKNFKNLNTHFQLDPYEVLGVSKDMSFGEIKKKYRELVRKYHPDILIGNGASEDIVSEATKKLKDINVAYEMIEKEKNLNA</sequence>
<keyword evidence="4" id="KW-1185">Reference proteome</keyword>
<dbReference type="PANTHER" id="PTHR43096:SF52">
    <property type="entry name" value="DNAJ HOMOLOG 1, MITOCHONDRIAL-RELATED"/>
    <property type="match status" value="1"/>
</dbReference>
<dbReference type="CDD" id="cd06257">
    <property type="entry name" value="DnaJ"/>
    <property type="match status" value="1"/>
</dbReference>
<dbReference type="EMBL" id="VWSJ01000016">
    <property type="protein sequence ID" value="MSN96534.1"/>
    <property type="molecule type" value="Genomic_DNA"/>
</dbReference>
<evidence type="ECO:0000313" key="3">
    <source>
        <dbReference type="EMBL" id="MSN96534.1"/>
    </source>
</evidence>
<comment type="caution">
    <text evidence="3">The sequence shown here is derived from an EMBL/GenBank/DDBJ whole genome shotgun (WGS) entry which is preliminary data.</text>
</comment>
<dbReference type="GO" id="GO:0042026">
    <property type="term" value="P:protein refolding"/>
    <property type="evidence" value="ECO:0007669"/>
    <property type="project" value="TreeGrafter"/>
</dbReference>
<accession>A0A6L5WHK8</accession>
<dbReference type="SMART" id="SM00271">
    <property type="entry name" value="DnaJ"/>
    <property type="match status" value="1"/>
</dbReference>
<dbReference type="SUPFAM" id="SSF46565">
    <property type="entry name" value="Chaperone J-domain"/>
    <property type="match status" value="1"/>
</dbReference>
<dbReference type="InterPro" id="IPR029024">
    <property type="entry name" value="TerB-like"/>
</dbReference>
<dbReference type="Pfam" id="PF05099">
    <property type="entry name" value="TerB"/>
    <property type="match status" value="1"/>
</dbReference>
<dbReference type="InterPro" id="IPR036869">
    <property type="entry name" value="J_dom_sf"/>
</dbReference>
<name>A0A6L5WHK8_9BACT</name>
<dbReference type="PANTHER" id="PTHR43096">
    <property type="entry name" value="DNAJ HOMOLOG 1, MITOCHONDRIAL-RELATED"/>
    <property type="match status" value="1"/>
</dbReference>
<dbReference type="GO" id="GO:0051082">
    <property type="term" value="F:unfolded protein binding"/>
    <property type="evidence" value="ECO:0007669"/>
    <property type="project" value="TreeGrafter"/>
</dbReference>
<protein>
    <submittedName>
        <fullName evidence="3">DnaJ domain-containing protein</fullName>
    </submittedName>
</protein>
<dbReference type="RefSeq" id="WP_154570803.1">
    <property type="nucleotide sequence ID" value="NZ_VWSJ01000016.1"/>
</dbReference>
<dbReference type="GO" id="GO:0005737">
    <property type="term" value="C:cytoplasm"/>
    <property type="evidence" value="ECO:0007669"/>
    <property type="project" value="TreeGrafter"/>
</dbReference>
<keyword evidence="1" id="KW-0143">Chaperone</keyword>
<dbReference type="AlphaFoldDB" id="A0A6L5WHK8"/>